<dbReference type="EMBL" id="JBFSOO010000011">
    <property type="protein sequence ID" value="MEZ6854490.1"/>
    <property type="molecule type" value="Genomic_DNA"/>
</dbReference>
<evidence type="ECO:0000313" key="1">
    <source>
        <dbReference type="EMBL" id="MEZ6854490.1"/>
    </source>
</evidence>
<dbReference type="Proteomes" id="UP001568358">
    <property type="component" value="Unassembled WGS sequence"/>
</dbReference>
<comment type="caution">
    <text evidence="1">The sequence shown here is derived from an EMBL/GenBank/DDBJ whole genome shotgun (WGS) entry which is preliminary data.</text>
</comment>
<organism evidence="1 2">
    <name type="scientific">Halodesulfovibrio aestuarii</name>
    <dbReference type="NCBI Taxonomy" id="126333"/>
    <lineage>
        <taxon>Bacteria</taxon>
        <taxon>Pseudomonadati</taxon>
        <taxon>Thermodesulfobacteriota</taxon>
        <taxon>Desulfovibrionia</taxon>
        <taxon>Desulfovibrionales</taxon>
        <taxon>Desulfovibrionaceae</taxon>
        <taxon>Halodesulfovibrio</taxon>
    </lineage>
</organism>
<name>A0ABV4JXH1_9BACT</name>
<sequence length="285" mass="31357">MKNRTVSIWISVCVLLIPVTALSAAKCYWDSGLLQFSGGAVQQALCLTPDIDANGVVREFEKGLPPTLDELVGREFDFSPEAVEGYVAAYGLRAKELGGALNLRVSRARGKSAIFFVLHDSGGPDFGIRTFSPDIDVSPHINNMRQFGRRWHVIIDRSGNSTTLIDFFQPLRSTYFEAHDDGAKAKGRFLHVGLIQPIRTNAGDAVETHKVMIPQPAYTDAQYRRLAQVYVAASSRAGRWLIPAYAAQLNRYGNAPVSLGGPKGFDLAVWGNALRDVYREIYSGH</sequence>
<evidence type="ECO:0000313" key="2">
    <source>
        <dbReference type="Proteomes" id="UP001568358"/>
    </source>
</evidence>
<keyword evidence="2" id="KW-1185">Reference proteome</keyword>
<gene>
    <name evidence="1" type="ORF">AB2Z07_13305</name>
</gene>
<proteinExistence type="predicted"/>
<reference evidence="1 2" key="1">
    <citation type="submission" date="2024-07" db="EMBL/GenBank/DDBJ databases">
        <title>Active virus-host system and metabolic interactions in a Lokiarchaeon culture.</title>
        <authorList>
            <person name="Ponce Toledo R.I."/>
            <person name="Rodrigues Oliveira T."/>
            <person name="Schleper C."/>
        </authorList>
    </citation>
    <scope>NUCLEOTIDE SEQUENCE [LARGE SCALE GENOMIC DNA]</scope>
    <source>
        <strain evidence="1 2">B35</strain>
    </source>
</reference>
<accession>A0ABV4JXH1</accession>
<dbReference type="RefSeq" id="WP_371150907.1">
    <property type="nucleotide sequence ID" value="NZ_JBFSOO010000011.1"/>
</dbReference>
<protein>
    <submittedName>
        <fullName evidence="1">Uncharacterized protein</fullName>
    </submittedName>
</protein>